<dbReference type="Pfam" id="PF08239">
    <property type="entry name" value="SH3_3"/>
    <property type="match status" value="2"/>
</dbReference>
<dbReference type="InterPro" id="IPR003646">
    <property type="entry name" value="SH3-like_bac-type"/>
</dbReference>
<feature type="chain" id="PRO_5012026070" evidence="1">
    <location>
        <begin position="22"/>
        <end position="159"/>
    </location>
</feature>
<dbReference type="PROSITE" id="PS51781">
    <property type="entry name" value="SH3B"/>
    <property type="match status" value="2"/>
</dbReference>
<evidence type="ECO:0000259" key="2">
    <source>
        <dbReference type="PROSITE" id="PS51781"/>
    </source>
</evidence>
<evidence type="ECO:0000313" key="3">
    <source>
        <dbReference type="EMBL" id="SIO29830.1"/>
    </source>
</evidence>
<feature type="domain" description="SH3b" evidence="2">
    <location>
        <begin position="95"/>
        <end position="159"/>
    </location>
</feature>
<keyword evidence="4" id="KW-1185">Reference proteome</keyword>
<evidence type="ECO:0000256" key="1">
    <source>
        <dbReference type="SAM" id="SignalP"/>
    </source>
</evidence>
<keyword evidence="1" id="KW-0732">Signal</keyword>
<dbReference type="InterPro" id="IPR052354">
    <property type="entry name" value="Cell_Wall_Dynamics_Protein"/>
</dbReference>
<evidence type="ECO:0000313" key="4">
    <source>
        <dbReference type="Proteomes" id="UP000184932"/>
    </source>
</evidence>
<dbReference type="RefSeq" id="WP_074257875.1">
    <property type="nucleotide sequence ID" value="NZ_FSRL01000002.1"/>
</dbReference>
<dbReference type="AlphaFoldDB" id="A0A1N6ICS4"/>
<feature type="domain" description="SH3b" evidence="2">
    <location>
        <begin position="21"/>
        <end position="87"/>
    </location>
</feature>
<gene>
    <name evidence="3" type="ORF">SAMN05444002_3712</name>
</gene>
<dbReference type="SMART" id="SM00287">
    <property type="entry name" value="SH3b"/>
    <property type="match status" value="2"/>
</dbReference>
<sequence>MTRRFLLAFLALVALALPAAAETQYVQDTNDGYLNLRRGPGTQYGIVMRLTAGTEVQGLAGNRAWRQVALPDGTVGWVHGGYIDLNYFPTRRYDFTVRRTNDGYLNLRRGPNTSFGIIRRLHAGQMLFWDGGRSGDWAQLRLPDGTTGWASLKYLMAVN</sequence>
<dbReference type="Proteomes" id="UP000184932">
    <property type="component" value="Unassembled WGS sequence"/>
</dbReference>
<dbReference type="STRING" id="1217970.SAMN05444002_3712"/>
<dbReference type="PANTHER" id="PTHR34408:SF1">
    <property type="entry name" value="GLYCOSYL HYDROLASE FAMILY 19 DOMAIN-CONTAINING PROTEIN HI_1415"/>
    <property type="match status" value="1"/>
</dbReference>
<dbReference type="Gene3D" id="2.30.30.40">
    <property type="entry name" value="SH3 Domains"/>
    <property type="match status" value="2"/>
</dbReference>
<organism evidence="3 4">
    <name type="scientific">Vannielia litorea</name>
    <dbReference type="NCBI Taxonomy" id="1217970"/>
    <lineage>
        <taxon>Bacteria</taxon>
        <taxon>Pseudomonadati</taxon>
        <taxon>Pseudomonadota</taxon>
        <taxon>Alphaproteobacteria</taxon>
        <taxon>Rhodobacterales</taxon>
        <taxon>Paracoccaceae</taxon>
        <taxon>Vannielia</taxon>
    </lineage>
</organism>
<dbReference type="PANTHER" id="PTHR34408">
    <property type="entry name" value="FAMILY PROTEIN, PUTATIVE-RELATED"/>
    <property type="match status" value="1"/>
</dbReference>
<dbReference type="EMBL" id="FSRL01000002">
    <property type="protein sequence ID" value="SIO29830.1"/>
    <property type="molecule type" value="Genomic_DNA"/>
</dbReference>
<proteinExistence type="predicted"/>
<accession>A0A1N6ICS4</accession>
<dbReference type="OrthoDB" id="102964at2"/>
<name>A0A1N6ICS4_9RHOB</name>
<protein>
    <submittedName>
        <fullName evidence="3">Uncharacterized conserved protein YgiM, contains N-terminal SH3 domain, DUF1202 family</fullName>
    </submittedName>
</protein>
<feature type="signal peptide" evidence="1">
    <location>
        <begin position="1"/>
        <end position="21"/>
    </location>
</feature>
<reference evidence="4" key="1">
    <citation type="submission" date="2016-11" db="EMBL/GenBank/DDBJ databases">
        <authorList>
            <person name="Varghese N."/>
            <person name="Submissions S."/>
        </authorList>
    </citation>
    <scope>NUCLEOTIDE SEQUENCE [LARGE SCALE GENOMIC DNA]</scope>
    <source>
        <strain evidence="4">DSM 29440</strain>
    </source>
</reference>